<keyword evidence="7 12" id="KW-0238">DNA-binding</keyword>
<dbReference type="GO" id="GO:0003677">
    <property type="term" value="F:DNA binding"/>
    <property type="evidence" value="ECO:0007669"/>
    <property type="project" value="UniProtKB-KW"/>
</dbReference>
<evidence type="ECO:0000256" key="5">
    <source>
        <dbReference type="ARBA" id="ARBA00022705"/>
    </source>
</evidence>
<dbReference type="SMART" id="SM00411">
    <property type="entry name" value="BHL"/>
    <property type="match status" value="1"/>
</dbReference>
<comment type="subunit">
    <text evidence="3">Homodimer.</text>
</comment>
<comment type="similarity">
    <text evidence="2 11">Belongs to the bacterial histone-like protein family.</text>
</comment>
<evidence type="ECO:0000256" key="6">
    <source>
        <dbReference type="ARBA" id="ARBA00022921"/>
    </source>
</evidence>
<dbReference type="SUPFAM" id="SSF47729">
    <property type="entry name" value="IHF-like DNA-binding proteins"/>
    <property type="match status" value="1"/>
</dbReference>
<dbReference type="InterPro" id="IPR010992">
    <property type="entry name" value="IHF-like_DNA-bd_dom_sf"/>
</dbReference>
<dbReference type="Proteomes" id="UP001528823">
    <property type="component" value="Unassembled WGS sequence"/>
</dbReference>
<gene>
    <name evidence="12" type="ORF">ORQ98_10315</name>
</gene>
<dbReference type="PANTHER" id="PTHR33175">
    <property type="entry name" value="DNA-BINDING PROTEIN HU"/>
    <property type="match status" value="1"/>
</dbReference>
<evidence type="ECO:0000256" key="4">
    <source>
        <dbReference type="ARBA" id="ARBA00016145"/>
    </source>
</evidence>
<evidence type="ECO:0000313" key="13">
    <source>
        <dbReference type="Proteomes" id="UP001528823"/>
    </source>
</evidence>
<dbReference type="Pfam" id="PF00216">
    <property type="entry name" value="Bac_DNA_binding"/>
    <property type="match status" value="1"/>
</dbReference>
<evidence type="ECO:0000256" key="3">
    <source>
        <dbReference type="ARBA" id="ARBA00011738"/>
    </source>
</evidence>
<comment type="function">
    <text evidence="10">DNA-binding protein that plays a critical role in nucleoid compaction, genome replication and DNA replication and transcription. Binds to both ssDNA and dsDNA with a binding site covering about 15 nucleotides. Displays DNA-supercoiling activity only when associated with the viral DNA topoisomerase 2.</text>
</comment>
<keyword evidence="6" id="KW-0426">Late protein</keyword>
<evidence type="ECO:0000256" key="7">
    <source>
        <dbReference type="ARBA" id="ARBA00023125"/>
    </source>
</evidence>
<evidence type="ECO:0000256" key="11">
    <source>
        <dbReference type="RuleBase" id="RU003939"/>
    </source>
</evidence>
<dbReference type="Gene3D" id="4.10.520.10">
    <property type="entry name" value="IHF-like DNA-binding proteins"/>
    <property type="match status" value="1"/>
</dbReference>
<dbReference type="RefSeq" id="WP_274688714.1">
    <property type="nucleotide sequence ID" value="NZ_JAPMOU010000010.1"/>
</dbReference>
<dbReference type="InterPro" id="IPR000119">
    <property type="entry name" value="Hist_DNA-bd"/>
</dbReference>
<keyword evidence="5" id="KW-0235">DNA replication</keyword>
<evidence type="ECO:0000313" key="12">
    <source>
        <dbReference type="EMBL" id="MDE1462364.1"/>
    </source>
</evidence>
<sequence length="111" mass="12329">MTGKKLTAIKEKYTKTQILTELAENTGLTKKDVSAVLDELSDLIERHIKKRGCGEFTLPGLLKVSTKKKPAVKARKGVNPFTGEEMMFKAKPATVQVKVRPLKKLKDFALS</sequence>
<dbReference type="CDD" id="cd13834">
    <property type="entry name" value="HU_like"/>
    <property type="match status" value="1"/>
</dbReference>
<dbReference type="EMBL" id="JAPMOU010000010">
    <property type="protein sequence ID" value="MDE1462364.1"/>
    <property type="molecule type" value="Genomic_DNA"/>
</dbReference>
<evidence type="ECO:0000256" key="10">
    <source>
        <dbReference type="ARBA" id="ARBA00046140"/>
    </source>
</evidence>
<dbReference type="PANTHER" id="PTHR33175:SF13">
    <property type="entry name" value="HISTONE-LIKE PROTEIN"/>
    <property type="match status" value="1"/>
</dbReference>
<evidence type="ECO:0000256" key="8">
    <source>
        <dbReference type="ARBA" id="ARBA00033120"/>
    </source>
</evidence>
<reference evidence="12 13" key="1">
    <citation type="submission" date="2022-11" db="EMBL/GenBank/DDBJ databases">
        <title>Spartinivicinus poritis sp. nov., isolated from scleractinian coral Porites lutea.</title>
        <authorList>
            <person name="Zhang G."/>
            <person name="Cai L."/>
            <person name="Wei Q."/>
        </authorList>
    </citation>
    <scope>NUCLEOTIDE SEQUENCE [LARGE SCALE GENOMIC DNA]</scope>
    <source>
        <strain evidence="12 13">A2-2</strain>
    </source>
</reference>
<keyword evidence="13" id="KW-1185">Reference proteome</keyword>
<comment type="subcellular location">
    <subcellularLocation>
        <location evidence="1">Virion</location>
    </subcellularLocation>
</comment>
<evidence type="ECO:0000256" key="1">
    <source>
        <dbReference type="ARBA" id="ARBA00004328"/>
    </source>
</evidence>
<evidence type="ECO:0000256" key="9">
    <source>
        <dbReference type="ARBA" id="ARBA00033227"/>
    </source>
</evidence>
<evidence type="ECO:0000256" key="2">
    <source>
        <dbReference type="ARBA" id="ARBA00010529"/>
    </source>
</evidence>
<name>A0ABT5U7L2_9GAMM</name>
<accession>A0ABT5U7L2</accession>
<comment type="caution">
    <text evidence="12">The sequence shown here is derived from an EMBL/GenBank/DDBJ whole genome shotgun (WGS) entry which is preliminary data.</text>
</comment>
<organism evidence="12 13">
    <name type="scientific">Spartinivicinus poritis</name>
    <dbReference type="NCBI Taxonomy" id="2994640"/>
    <lineage>
        <taxon>Bacteria</taxon>
        <taxon>Pseudomonadati</taxon>
        <taxon>Pseudomonadota</taxon>
        <taxon>Gammaproteobacteria</taxon>
        <taxon>Oceanospirillales</taxon>
        <taxon>Zooshikellaceae</taxon>
        <taxon>Spartinivicinus</taxon>
    </lineage>
</organism>
<proteinExistence type="inferred from homology"/>
<protein>
    <recommendedName>
        <fullName evidence="4">Viral histone-like protein</fullName>
    </recommendedName>
    <alternativeName>
        <fullName evidence="9">DNA-binding protein pA104R</fullName>
    </alternativeName>
    <alternativeName>
        <fullName evidence="8">pA104R</fullName>
    </alternativeName>
</protein>